<dbReference type="Gene3D" id="3.40.50.2300">
    <property type="match status" value="1"/>
</dbReference>
<dbReference type="PROSITE" id="PS50110">
    <property type="entry name" value="RESPONSE_REGULATORY"/>
    <property type="match status" value="1"/>
</dbReference>
<gene>
    <name evidence="6" type="ORF">DCAR_0416269</name>
</gene>
<reference evidence="6" key="2">
    <citation type="submission" date="2022-03" db="EMBL/GenBank/DDBJ databases">
        <title>Draft title - Genomic analysis of global carrot germplasm unveils the trajectory of domestication and the origin of high carotenoid orange carrot.</title>
        <authorList>
            <person name="Iorizzo M."/>
            <person name="Ellison S."/>
            <person name="Senalik D."/>
            <person name="Macko-Podgorni A."/>
            <person name="Grzebelus D."/>
            <person name="Bostan H."/>
            <person name="Rolling W."/>
            <person name="Curaba J."/>
            <person name="Simon P."/>
        </authorList>
    </citation>
    <scope>NUCLEOTIDE SEQUENCE</scope>
    <source>
        <tissue evidence="6">Leaf</tissue>
    </source>
</reference>
<dbReference type="GO" id="GO:0000160">
    <property type="term" value="P:phosphorelay signal transduction system"/>
    <property type="evidence" value="ECO:0007669"/>
    <property type="project" value="UniProtKB-KW"/>
</dbReference>
<evidence type="ECO:0000256" key="1">
    <source>
        <dbReference type="ARBA" id="ARBA00023012"/>
    </source>
</evidence>
<accession>A0AAF1AYD2</accession>
<name>A0AAF1AYD2_DAUCS</name>
<keyword evidence="2" id="KW-0805">Transcription regulation</keyword>
<evidence type="ECO:0000313" key="6">
    <source>
        <dbReference type="EMBL" id="WOG96930.1"/>
    </source>
</evidence>
<dbReference type="SUPFAM" id="SSF52172">
    <property type="entry name" value="CheY-like"/>
    <property type="match status" value="1"/>
</dbReference>
<evidence type="ECO:0000313" key="7">
    <source>
        <dbReference type="Proteomes" id="UP000077755"/>
    </source>
</evidence>
<evidence type="ECO:0000256" key="3">
    <source>
        <dbReference type="ARBA" id="ARBA00023163"/>
    </source>
</evidence>
<dbReference type="InterPro" id="IPR045279">
    <property type="entry name" value="ARR-like"/>
</dbReference>
<dbReference type="Proteomes" id="UP000077755">
    <property type="component" value="Chromosome 4"/>
</dbReference>
<proteinExistence type="predicted"/>
<dbReference type="GO" id="GO:0009736">
    <property type="term" value="P:cytokinin-activated signaling pathway"/>
    <property type="evidence" value="ECO:0007669"/>
    <property type="project" value="InterPro"/>
</dbReference>
<evidence type="ECO:0000256" key="2">
    <source>
        <dbReference type="ARBA" id="ARBA00023015"/>
    </source>
</evidence>
<reference evidence="6" key="1">
    <citation type="journal article" date="2016" name="Nat. Genet.">
        <title>A high-quality carrot genome assembly provides new insights into carotenoid accumulation and asterid genome evolution.</title>
        <authorList>
            <person name="Iorizzo M."/>
            <person name="Ellison S."/>
            <person name="Senalik D."/>
            <person name="Zeng P."/>
            <person name="Satapoomin P."/>
            <person name="Huang J."/>
            <person name="Bowman M."/>
            <person name="Iovene M."/>
            <person name="Sanseverino W."/>
            <person name="Cavagnaro P."/>
            <person name="Yildiz M."/>
            <person name="Macko-Podgorni A."/>
            <person name="Moranska E."/>
            <person name="Grzebelus E."/>
            <person name="Grzebelus D."/>
            <person name="Ashrafi H."/>
            <person name="Zheng Z."/>
            <person name="Cheng S."/>
            <person name="Spooner D."/>
            <person name="Van Deynze A."/>
            <person name="Simon P."/>
        </authorList>
    </citation>
    <scope>NUCLEOTIDE SEQUENCE</scope>
    <source>
        <tissue evidence="6">Leaf</tissue>
    </source>
</reference>
<feature type="domain" description="Response regulatory" evidence="5">
    <location>
        <begin position="3"/>
        <end position="119"/>
    </location>
</feature>
<dbReference type="PANTHER" id="PTHR43874">
    <property type="entry name" value="TWO-COMPONENT RESPONSE REGULATOR"/>
    <property type="match status" value="1"/>
</dbReference>
<dbReference type="InterPro" id="IPR011006">
    <property type="entry name" value="CheY-like_superfamily"/>
</dbReference>
<dbReference type="Pfam" id="PF00072">
    <property type="entry name" value="Response_reg"/>
    <property type="match status" value="1"/>
</dbReference>
<dbReference type="AlphaFoldDB" id="A0AAF1AYD2"/>
<dbReference type="EMBL" id="CP093346">
    <property type="protein sequence ID" value="WOG96930.1"/>
    <property type="molecule type" value="Genomic_DNA"/>
</dbReference>
<keyword evidence="3" id="KW-0804">Transcription</keyword>
<dbReference type="SMART" id="SM00448">
    <property type="entry name" value="REC"/>
    <property type="match status" value="1"/>
</dbReference>
<feature type="modified residue" description="4-aspartylphosphate" evidence="4">
    <location>
        <position position="57"/>
    </location>
</feature>
<keyword evidence="4" id="KW-0597">Phosphoprotein</keyword>
<sequence>MYRILVVDDDRTSLIVAAACLKRWNYQVTAVSHPLEALSILEQRDENEKSYDVVLSDVHMPDMDGFKLMRRVNKEFNLPVVCGNPNKILINQLLEQRRTGKWADPIQASHPLPPYNEAEASFSMSTSNAMLMSNDYASSSDNVATPTQGPGCVPFQGTVTVAGPVVGLGGTPFQSAGNVNMENISTYIHRIQHLNYKANHDQPGSYDQNPLVPQQYNLTNGGLIGGVNNITFSSTNHIVPYDQNPLVPQQQYNLTNGGLIGGVNNITFPSTNHMVPSSGTTPIFDGLSSKQQSTVALQDMQTADMTQQARILHCI</sequence>
<evidence type="ECO:0000259" key="5">
    <source>
        <dbReference type="PROSITE" id="PS50110"/>
    </source>
</evidence>
<keyword evidence="7" id="KW-1185">Reference proteome</keyword>
<evidence type="ECO:0000256" key="4">
    <source>
        <dbReference type="PROSITE-ProRule" id="PRU00169"/>
    </source>
</evidence>
<organism evidence="6 7">
    <name type="scientific">Daucus carota subsp. sativus</name>
    <name type="common">Carrot</name>
    <dbReference type="NCBI Taxonomy" id="79200"/>
    <lineage>
        <taxon>Eukaryota</taxon>
        <taxon>Viridiplantae</taxon>
        <taxon>Streptophyta</taxon>
        <taxon>Embryophyta</taxon>
        <taxon>Tracheophyta</taxon>
        <taxon>Spermatophyta</taxon>
        <taxon>Magnoliopsida</taxon>
        <taxon>eudicotyledons</taxon>
        <taxon>Gunneridae</taxon>
        <taxon>Pentapetalae</taxon>
        <taxon>asterids</taxon>
        <taxon>campanulids</taxon>
        <taxon>Apiales</taxon>
        <taxon>Apiaceae</taxon>
        <taxon>Apioideae</taxon>
        <taxon>Scandiceae</taxon>
        <taxon>Daucinae</taxon>
        <taxon>Daucus</taxon>
        <taxon>Daucus sect. Daucus</taxon>
    </lineage>
</organism>
<keyword evidence="1" id="KW-0902">Two-component regulatory system</keyword>
<protein>
    <recommendedName>
        <fullName evidence="5">Response regulatory domain-containing protein</fullName>
    </recommendedName>
</protein>
<dbReference type="PANTHER" id="PTHR43874:SF19">
    <property type="entry name" value="RESPONSE REGULATOR 23-RELATED"/>
    <property type="match status" value="1"/>
</dbReference>
<dbReference type="InterPro" id="IPR001789">
    <property type="entry name" value="Sig_transdc_resp-reg_receiver"/>
</dbReference>